<dbReference type="InterPro" id="IPR052896">
    <property type="entry name" value="GGT-like_enzyme"/>
</dbReference>
<dbReference type="SUPFAM" id="SSF56235">
    <property type="entry name" value="N-terminal nucleophile aminohydrolases (Ntn hydrolases)"/>
    <property type="match status" value="1"/>
</dbReference>
<dbReference type="InterPro" id="IPR029055">
    <property type="entry name" value="Ntn_hydrolases_N"/>
</dbReference>
<protein>
    <submittedName>
        <fullName evidence="1">Gamma-glutamyltransferase family protein</fullName>
    </submittedName>
</protein>
<name>A0AAW6UAX7_9MOLU</name>
<dbReference type="Proteomes" id="UP001431532">
    <property type="component" value="Unassembled WGS sequence"/>
</dbReference>
<dbReference type="AlphaFoldDB" id="A0AAW6UAX7"/>
<keyword evidence="2" id="KW-1185">Reference proteome</keyword>
<dbReference type="PANTHER" id="PTHR43881">
    <property type="entry name" value="GAMMA-GLUTAMYLTRANSPEPTIDASE (AFU_ORTHOLOGUE AFUA_4G13580)"/>
    <property type="match status" value="1"/>
</dbReference>
<evidence type="ECO:0000313" key="2">
    <source>
        <dbReference type="Proteomes" id="UP001431532"/>
    </source>
</evidence>
<sequence length="533" mass="58342">MKSSHHYNSTRNVVYAKNGMVATSQPLAAQAGLDILKQGGNAVDAAIAVAACLTVVEPTSNGIGGDNFAIVSFKGQLYGLNSSGFAPKDISIQKLKDSGLTEIPKFGFVPVTVPGAVAGWVELSKKFGKLPLLDVLKPAIFYARNGFAVSPTVAYYWKSANQIYQKHLKGEMYKSWFDTFTKDLHVPEAGDFWHLKDHANTLEEIGKTAGKSFYQGNLANQIDAYSKKYGGYLKKSDLMAFQPEWVTPVSINYKGYDIWELPPNGQGIVALEALNIVENFKIEAKKKVNTYHQQIESLKLAFADGLAYISDSSSMKTSVDTLISKSYAKLRFKEIEDQAKVYTEGKPSSSGTVYLATADCDGNMVSMIQSNYMGFGSGLVVPNTGIALHNRGHNFSLDKNSDNVLAGGKRPFHTIIPGFISKDNTHLGPFGVMGGFMQPQGHMQVIMNMIDFKLDPQQALDAPRWQWTEGKKILVEPDLPKRIIKGLMDKGHDIQIEQNSGSFGRGQIIIKNTKNGVYCGGTEKRADGSIASY</sequence>
<dbReference type="PRINTS" id="PR01210">
    <property type="entry name" value="GGTRANSPTASE"/>
</dbReference>
<organism evidence="1 2">
    <name type="scientific">Peloplasma aerotolerans</name>
    <dbReference type="NCBI Taxonomy" id="3044389"/>
    <lineage>
        <taxon>Bacteria</taxon>
        <taxon>Bacillati</taxon>
        <taxon>Mycoplasmatota</taxon>
        <taxon>Mollicutes</taxon>
        <taxon>Acholeplasmatales</taxon>
        <taxon>Acholeplasmataceae</taxon>
        <taxon>Peloplasma</taxon>
    </lineage>
</organism>
<dbReference type="RefSeq" id="WP_282839765.1">
    <property type="nucleotide sequence ID" value="NZ_JASCXW010000024.1"/>
</dbReference>
<dbReference type="EMBL" id="JASCXW010000024">
    <property type="protein sequence ID" value="MDI6453333.1"/>
    <property type="molecule type" value="Genomic_DNA"/>
</dbReference>
<gene>
    <name evidence="1" type="ORF">QJ521_07135</name>
</gene>
<reference evidence="1" key="1">
    <citation type="submission" date="2023-05" db="EMBL/GenBank/DDBJ databases">
        <title>Mariniplasma microaerophilum sp. nov., a novel anaerobic mollicute isolated from terrestrial mud volcano, Taman Peninsula, Russia.</title>
        <authorList>
            <person name="Khomyakova M.A."/>
            <person name="Merkel A.Y."/>
            <person name="Slobodkin A.I."/>
        </authorList>
    </citation>
    <scope>NUCLEOTIDE SEQUENCE</scope>
    <source>
        <strain evidence="1">M4Ah</strain>
    </source>
</reference>
<dbReference type="Pfam" id="PF01019">
    <property type="entry name" value="G_glu_transpept"/>
    <property type="match status" value="1"/>
</dbReference>
<comment type="caution">
    <text evidence="1">The sequence shown here is derived from an EMBL/GenBank/DDBJ whole genome shotgun (WGS) entry which is preliminary data.</text>
</comment>
<dbReference type="Gene3D" id="1.10.246.230">
    <property type="match status" value="1"/>
</dbReference>
<dbReference type="Gene3D" id="3.60.20.40">
    <property type="match status" value="1"/>
</dbReference>
<evidence type="ECO:0000313" key="1">
    <source>
        <dbReference type="EMBL" id="MDI6453333.1"/>
    </source>
</evidence>
<dbReference type="InterPro" id="IPR043137">
    <property type="entry name" value="GGT_ssub_C"/>
</dbReference>
<accession>A0AAW6UAX7</accession>
<proteinExistence type="predicted"/>
<dbReference type="PANTHER" id="PTHR43881:SF1">
    <property type="entry name" value="GAMMA-GLUTAMYLTRANSPEPTIDASE (AFU_ORTHOLOGUE AFUA_4G13580)"/>
    <property type="match status" value="1"/>
</dbReference>